<sequence>MSTILRTGYASLAKLSKRFSRANLYQWLEAELAILPQGSRVLCIGAGGLLDTMIKGQAGIEATTVDIDPARKPDIVMDATQLTFDNESFDAVFMLEVLEHVFEPKAALDEINRVLKPGGRFIISTPFVFGIHEAPYDFWRFTRHGLEHLLAEYSDLSIRVRNHYYESIIVLLTRSIFSKGKKRQLIGGLVIILGLPLFAVLLLLDRITRDDQSTTGYFATCVKPD</sequence>
<evidence type="ECO:0000313" key="4">
    <source>
        <dbReference type="Proteomes" id="UP000561181"/>
    </source>
</evidence>
<dbReference type="Proteomes" id="UP000561181">
    <property type="component" value="Unassembled WGS sequence"/>
</dbReference>
<reference evidence="3 4" key="1">
    <citation type="submission" date="2020-04" db="EMBL/GenBank/DDBJ databases">
        <authorList>
            <person name="Liu A."/>
        </authorList>
    </citation>
    <scope>NUCLEOTIDE SEQUENCE [LARGE SCALE GENOMIC DNA]</scope>
    <source>
        <strain evidence="3 4">RZ02</strain>
    </source>
</reference>
<comment type="caution">
    <text evidence="3">The sequence shown here is derived from an EMBL/GenBank/DDBJ whole genome shotgun (WGS) entry which is preliminary data.</text>
</comment>
<dbReference type="SUPFAM" id="SSF53335">
    <property type="entry name" value="S-adenosyl-L-methionine-dependent methyltransferases"/>
    <property type="match status" value="1"/>
</dbReference>
<dbReference type="AlphaFoldDB" id="A0A848QIW2"/>
<organism evidence="3 4">
    <name type="scientific">Pontixanthobacter rizhaonensis</name>
    <dbReference type="NCBI Taxonomy" id="2730337"/>
    <lineage>
        <taxon>Bacteria</taxon>
        <taxon>Pseudomonadati</taxon>
        <taxon>Pseudomonadota</taxon>
        <taxon>Alphaproteobacteria</taxon>
        <taxon>Sphingomonadales</taxon>
        <taxon>Erythrobacteraceae</taxon>
        <taxon>Pontixanthobacter</taxon>
    </lineage>
</organism>
<protein>
    <submittedName>
        <fullName evidence="3">Methyltransferase domain-containing protein</fullName>
    </submittedName>
</protein>
<keyword evidence="4" id="KW-1185">Reference proteome</keyword>
<dbReference type="EMBL" id="JABCRE010000003">
    <property type="protein sequence ID" value="NMW32592.1"/>
    <property type="molecule type" value="Genomic_DNA"/>
</dbReference>
<keyword evidence="1" id="KW-1133">Transmembrane helix</keyword>
<name>A0A848QIW2_9SPHN</name>
<dbReference type="InterPro" id="IPR029063">
    <property type="entry name" value="SAM-dependent_MTases_sf"/>
</dbReference>
<accession>A0A848QIW2</accession>
<keyword evidence="1" id="KW-0472">Membrane</keyword>
<dbReference type="PANTHER" id="PTHR43591">
    <property type="entry name" value="METHYLTRANSFERASE"/>
    <property type="match status" value="1"/>
</dbReference>
<proteinExistence type="predicted"/>
<dbReference type="Gene3D" id="3.40.50.150">
    <property type="entry name" value="Vaccinia Virus protein VP39"/>
    <property type="match status" value="1"/>
</dbReference>
<dbReference type="RefSeq" id="WP_170013307.1">
    <property type="nucleotide sequence ID" value="NZ_JABCRE010000003.1"/>
</dbReference>
<keyword evidence="3" id="KW-0489">Methyltransferase</keyword>
<evidence type="ECO:0000259" key="2">
    <source>
        <dbReference type="Pfam" id="PF08241"/>
    </source>
</evidence>
<keyword evidence="3" id="KW-0808">Transferase</keyword>
<gene>
    <name evidence="3" type="ORF">HKD42_11015</name>
</gene>
<feature type="domain" description="Methyltransferase type 11" evidence="2">
    <location>
        <begin position="44"/>
        <end position="123"/>
    </location>
</feature>
<keyword evidence="1" id="KW-0812">Transmembrane</keyword>
<evidence type="ECO:0000256" key="1">
    <source>
        <dbReference type="SAM" id="Phobius"/>
    </source>
</evidence>
<dbReference type="GO" id="GO:0008757">
    <property type="term" value="F:S-adenosylmethionine-dependent methyltransferase activity"/>
    <property type="evidence" value="ECO:0007669"/>
    <property type="project" value="InterPro"/>
</dbReference>
<dbReference type="Pfam" id="PF08241">
    <property type="entry name" value="Methyltransf_11"/>
    <property type="match status" value="1"/>
</dbReference>
<dbReference type="CDD" id="cd02440">
    <property type="entry name" value="AdoMet_MTases"/>
    <property type="match status" value="1"/>
</dbReference>
<feature type="transmembrane region" description="Helical" evidence="1">
    <location>
        <begin position="185"/>
        <end position="204"/>
    </location>
</feature>
<evidence type="ECO:0000313" key="3">
    <source>
        <dbReference type="EMBL" id="NMW32592.1"/>
    </source>
</evidence>
<dbReference type="InterPro" id="IPR013216">
    <property type="entry name" value="Methyltransf_11"/>
</dbReference>
<dbReference type="GO" id="GO:0032259">
    <property type="term" value="P:methylation"/>
    <property type="evidence" value="ECO:0007669"/>
    <property type="project" value="UniProtKB-KW"/>
</dbReference>